<gene>
    <name evidence="1" type="ORF">MTCD1_01398</name>
</gene>
<name>A0ABQ0MTU5_9GAMM</name>
<comment type="caution">
    <text evidence="1">The sequence shown here is derived from an EMBL/GenBank/DDBJ whole genome shotgun (WGS) entry which is preliminary data.</text>
</comment>
<organism evidence="1 2">
    <name type="scientific">Colwellia marinimaniae</name>
    <dbReference type="NCBI Taxonomy" id="1513592"/>
    <lineage>
        <taxon>Bacteria</taxon>
        <taxon>Pseudomonadati</taxon>
        <taxon>Pseudomonadota</taxon>
        <taxon>Gammaproteobacteria</taxon>
        <taxon>Alteromonadales</taxon>
        <taxon>Colwelliaceae</taxon>
        <taxon>Colwellia</taxon>
    </lineage>
</organism>
<dbReference type="NCBIfam" id="TIGR04565">
    <property type="entry name" value="OMP_myx_plus"/>
    <property type="match status" value="1"/>
</dbReference>
<accession>A0ABQ0MTU5</accession>
<keyword evidence="2" id="KW-1185">Reference proteome</keyword>
<evidence type="ECO:0000313" key="2">
    <source>
        <dbReference type="Proteomes" id="UP000197068"/>
    </source>
</evidence>
<protein>
    <recommendedName>
        <fullName evidence="3">Outer membrane beta-barrel domain-containing protein</fullName>
    </recommendedName>
</protein>
<dbReference type="Proteomes" id="UP000197068">
    <property type="component" value="Unassembled WGS sequence"/>
</dbReference>
<evidence type="ECO:0000313" key="1">
    <source>
        <dbReference type="EMBL" id="GAW95795.1"/>
    </source>
</evidence>
<dbReference type="InterPro" id="IPR030820">
    <property type="entry name" value="OMP_myx_plus_Proteobacteria"/>
</dbReference>
<sequence length="239" mass="26972">MEIRFQRILLATSLSLLISIGIITPAKADQSVDFVLFNEDATNDASGNNTSLNESNADVDVDVDRRTVLEDILDNENFELGIQFGLMSIEDFETNGWVSAHFAYHITEFFYAKARYGQSDAGQTSFEKLVNVPPLLTDEQRKLRYYGLNIGYNLMPGEVFLGRDFALNSVFSIELGGGTTEFAGDEKFTVNLTANYRIFLTDWLTWDIAMSDYIFDTSITGEHKTSHNLNFTTGFAFYF</sequence>
<reference evidence="1 2" key="1">
    <citation type="submission" date="2017-06" db="EMBL/GenBank/DDBJ databases">
        <title>Whole Genome Sequences of Colwellia marinimaniae MTCD1.</title>
        <authorList>
            <person name="Kusumoto H."/>
            <person name="Inoue M."/>
            <person name="Tanikawa K."/>
            <person name="Maeji H."/>
            <person name="Cameron J.H."/>
            <person name="Bartlett D.H."/>
        </authorList>
    </citation>
    <scope>NUCLEOTIDE SEQUENCE [LARGE SCALE GENOMIC DNA]</scope>
    <source>
        <strain evidence="1 2">MTCD1</strain>
    </source>
</reference>
<proteinExistence type="predicted"/>
<dbReference type="RefSeq" id="WP_057179588.1">
    <property type="nucleotide sequence ID" value="NZ_BDQM01000008.1"/>
</dbReference>
<dbReference type="EMBL" id="BDQM01000008">
    <property type="protein sequence ID" value="GAW95795.1"/>
    <property type="molecule type" value="Genomic_DNA"/>
</dbReference>
<evidence type="ECO:0008006" key="3">
    <source>
        <dbReference type="Google" id="ProtNLM"/>
    </source>
</evidence>